<dbReference type="InterPro" id="IPR001387">
    <property type="entry name" value="Cro/C1-type_HTH"/>
</dbReference>
<evidence type="ECO:0000313" key="3">
    <source>
        <dbReference type="Proteomes" id="UP000248259"/>
    </source>
</evidence>
<accession>A0A323UUM2</accession>
<evidence type="ECO:0000313" key="2">
    <source>
        <dbReference type="EMBL" id="PZA16117.1"/>
    </source>
</evidence>
<organism evidence="2 3">
    <name type="scientific">Parazoarcus communis SWub3 = DSM 12120</name>
    <dbReference type="NCBI Taxonomy" id="1121029"/>
    <lineage>
        <taxon>Bacteria</taxon>
        <taxon>Pseudomonadati</taxon>
        <taxon>Pseudomonadota</taxon>
        <taxon>Betaproteobacteria</taxon>
        <taxon>Rhodocyclales</taxon>
        <taxon>Zoogloeaceae</taxon>
        <taxon>Parazoarcus</taxon>
    </lineage>
</organism>
<dbReference type="AlphaFoldDB" id="A0A323UUM2"/>
<dbReference type="Proteomes" id="UP000248259">
    <property type="component" value="Unassembled WGS sequence"/>
</dbReference>
<proteinExistence type="predicted"/>
<dbReference type="EMBL" id="QKOE01000009">
    <property type="protein sequence ID" value="PZA16117.1"/>
    <property type="molecule type" value="Genomic_DNA"/>
</dbReference>
<dbReference type="Pfam" id="PF22495">
    <property type="entry name" value="HTH_92"/>
    <property type="match status" value="1"/>
</dbReference>
<dbReference type="CDD" id="cd00093">
    <property type="entry name" value="HTH_XRE"/>
    <property type="match status" value="1"/>
</dbReference>
<evidence type="ECO:0000259" key="1">
    <source>
        <dbReference type="Pfam" id="PF22495"/>
    </source>
</evidence>
<dbReference type="InterPro" id="IPR055172">
    <property type="entry name" value="HTH_RsaL-like"/>
</dbReference>
<reference evidence="2 3" key="1">
    <citation type="submission" date="2018-06" db="EMBL/GenBank/DDBJ databases">
        <title>Azoarcus communis strain SWub3 genome.</title>
        <authorList>
            <person name="Zorraquino Salvo V."/>
            <person name="Toubiana D."/>
            <person name="Blumwald E."/>
        </authorList>
    </citation>
    <scope>NUCLEOTIDE SEQUENCE [LARGE SCALE GENOMIC DNA]</scope>
    <source>
        <strain evidence="2 3">SWub3</strain>
    </source>
</reference>
<gene>
    <name evidence="2" type="ORF">DNK49_13995</name>
</gene>
<dbReference type="SUPFAM" id="SSF47413">
    <property type="entry name" value="lambda repressor-like DNA-binding domains"/>
    <property type="match status" value="1"/>
</dbReference>
<dbReference type="InterPro" id="IPR010982">
    <property type="entry name" value="Lambda_DNA-bd_dom_sf"/>
</dbReference>
<feature type="domain" description="RsaL-like HTH" evidence="1">
    <location>
        <begin position="10"/>
        <end position="54"/>
    </location>
</feature>
<dbReference type="Gene3D" id="1.10.260.40">
    <property type="entry name" value="lambda repressor-like DNA-binding domains"/>
    <property type="match status" value="1"/>
</dbReference>
<comment type="caution">
    <text evidence="2">The sequence shown here is derived from an EMBL/GenBank/DDBJ whole genome shotgun (WGS) entry which is preliminary data.</text>
</comment>
<sequence>MTNFDSGALRRYRFSRGMTQKEFWRIFGITQSGGCRYESGRDIPEPVQILLGLVLSDEGEAQRLLGKLRAEARERRDIPRGELHKEA</sequence>
<protein>
    <submittedName>
        <fullName evidence="2">XRE family transcriptional regulator</fullName>
    </submittedName>
</protein>
<name>A0A323UUM2_9RHOO</name>
<keyword evidence="3" id="KW-1185">Reference proteome</keyword>
<dbReference type="GO" id="GO:0003677">
    <property type="term" value="F:DNA binding"/>
    <property type="evidence" value="ECO:0007669"/>
    <property type="project" value="InterPro"/>
</dbReference>